<evidence type="ECO:0000313" key="1">
    <source>
        <dbReference type="EMBL" id="EIY88804.1"/>
    </source>
</evidence>
<evidence type="ECO:0000313" key="2">
    <source>
        <dbReference type="Proteomes" id="UP000003879"/>
    </source>
</evidence>
<reference evidence="1 2" key="1">
    <citation type="submission" date="2012-02" db="EMBL/GenBank/DDBJ databases">
        <title>The Genome Sequence of Bacteroides fragilis CL07T12C05.</title>
        <authorList>
            <consortium name="The Broad Institute Genome Sequencing Platform"/>
            <person name="Earl A."/>
            <person name="Ward D."/>
            <person name="Feldgarden M."/>
            <person name="Gevers D."/>
            <person name="Zitomersky N.L."/>
            <person name="Coyne M.J."/>
            <person name="Comstock L.E."/>
            <person name="Young S.K."/>
            <person name="Zeng Q."/>
            <person name="Gargeya S."/>
            <person name="Fitzgerald M."/>
            <person name="Haas B."/>
            <person name="Abouelleil A."/>
            <person name="Alvarado L."/>
            <person name="Arachchi H.M."/>
            <person name="Berlin A."/>
            <person name="Chapman S.B."/>
            <person name="Gearin G."/>
            <person name="Goldberg J."/>
            <person name="Griggs A."/>
            <person name="Gujja S."/>
            <person name="Hansen M."/>
            <person name="Heiman D."/>
            <person name="Howarth C."/>
            <person name="Larimer J."/>
            <person name="Lui A."/>
            <person name="MacDonald P.J.P."/>
            <person name="McCowen C."/>
            <person name="Montmayeur A."/>
            <person name="Murphy C."/>
            <person name="Neiman D."/>
            <person name="Pearson M."/>
            <person name="Priest M."/>
            <person name="Roberts A."/>
            <person name="Saif S."/>
            <person name="Shea T."/>
            <person name="Sisk P."/>
            <person name="Stolte C."/>
            <person name="Sykes S."/>
            <person name="Wortman J."/>
            <person name="Nusbaum C."/>
            <person name="Birren B."/>
        </authorList>
    </citation>
    <scope>NUCLEOTIDE SEQUENCE [LARGE SCALE GENOMIC DNA]</scope>
    <source>
        <strain evidence="1 2">CL07T12C05</strain>
    </source>
</reference>
<dbReference type="AlphaFoldDB" id="A0A0E2AK38"/>
<proteinExistence type="predicted"/>
<dbReference type="HOGENOM" id="CLU_182030_0_0_10"/>
<protein>
    <submittedName>
        <fullName evidence="1">Uncharacterized protein</fullName>
    </submittedName>
</protein>
<accession>A0A0E2AK38</accession>
<name>A0A0E2AK38_BACFG</name>
<dbReference type="EMBL" id="AGXN01000029">
    <property type="protein sequence ID" value="EIY88804.1"/>
    <property type="molecule type" value="Genomic_DNA"/>
</dbReference>
<dbReference type="Proteomes" id="UP000003879">
    <property type="component" value="Unassembled WGS sequence"/>
</dbReference>
<sequence>MLLLKIFFTTYQPSPDKGRLTCYELISYPFEIIIGLQKYGFSLNWQTISVFFWIYPVDNEPQAICRKSAQQDKKRLQATSHTRSMLQYIIGSLLPAVRKSIL</sequence>
<gene>
    <name evidence="1" type="ORF">HMPREF1056_04493</name>
</gene>
<comment type="caution">
    <text evidence="1">The sequence shown here is derived from an EMBL/GenBank/DDBJ whole genome shotgun (WGS) entry which is preliminary data.</text>
</comment>
<organism evidence="1 2">
    <name type="scientific">Bacteroides fragilis CL07T12C05</name>
    <dbReference type="NCBI Taxonomy" id="997883"/>
    <lineage>
        <taxon>Bacteria</taxon>
        <taxon>Pseudomonadati</taxon>
        <taxon>Bacteroidota</taxon>
        <taxon>Bacteroidia</taxon>
        <taxon>Bacteroidales</taxon>
        <taxon>Bacteroidaceae</taxon>
        <taxon>Bacteroides</taxon>
    </lineage>
</organism>